<dbReference type="SMR" id="A0A3G2VUB5"/>
<dbReference type="InterPro" id="IPR036770">
    <property type="entry name" value="Ankyrin_rpt-contain_sf"/>
</dbReference>
<sequence length="461" mass="52636">MLSLYYAINYKNRKMVERLLREGVHPDSTIKGFYRPLVKSILLRDVDLVSILLQNGANPNNINDETVSPLAIAIKVNSPTIVSLLLDYNADTSLFPLYVSFPIIKVLVYHGIDVNVIDRESRSFLHYAAKNDDVDTVISLILHGANVNVQDSKGLSPLHHAVSKKTTLTAKILLENGARVNIRDSLGRLPLHLGANTYEMVKLLIDYGSPIDIKDVNGSTPLHYAIWKSSLDTIRLLVNVSTINALDNNCNSPLHYIILSETEILVELLLRGADITIKDICGNTPLDILCKLRIKKLDNIKAIISNAFLMREVVPDLLKLCGFESNRKIISNISDLKQHEVSCIKEIHLMKEHSFRKNGPTILDVCTDKVHFLHRLVNARDNVQYKDFPIYCKYIKFRIEKAIYKKTIIEKTILLLDDILIKHEYTSWHDLPYELKHYIIEYINIEFIKSLLEHTNLKNKE</sequence>
<dbReference type="Proteomes" id="UP000150838">
    <property type="component" value="Segment"/>
</dbReference>
<evidence type="ECO:0000313" key="4">
    <source>
        <dbReference type="Proteomes" id="UP000150838"/>
    </source>
</evidence>
<dbReference type="PANTHER" id="PTHR24198">
    <property type="entry name" value="ANKYRIN REPEAT AND PROTEIN KINASE DOMAIN-CONTAINING PROTEIN"/>
    <property type="match status" value="1"/>
</dbReference>
<reference evidence="3 4" key="1">
    <citation type="journal article" date="2004" name="J. Gen. Virol.">
        <title>Comparison of the genome sequence of FP9, an attenuated, tissue culture-adapted European fowlpox virus, with those of virulent American and European viruses.</title>
        <authorList>
            <person name="Skinner M.A."/>
            <person name="Laidlaw S.M."/>
        </authorList>
    </citation>
    <scope>NUCLEOTIDE SEQUENCE [LARGE SCALE GENOMIC DNA]</scope>
    <source>
        <strain evidence="3">HP1-438 Munich</strain>
    </source>
</reference>
<dbReference type="Pfam" id="PF12796">
    <property type="entry name" value="Ank_2"/>
    <property type="match status" value="2"/>
</dbReference>
<dbReference type="RefSeq" id="NP_039181.1">
    <property type="nucleotide sequence ID" value="NC_002188.1"/>
</dbReference>
<organismHost>
    <name type="scientific">Vertebrata</name>
    <name type="common">vertebrates</name>
    <dbReference type="NCBI Taxonomy" id="7742"/>
</organismHost>
<accession>A0A3G2VUB5</accession>
<accession>Q70GU1</accession>
<dbReference type="Pfam" id="PF00023">
    <property type="entry name" value="Ank"/>
    <property type="match status" value="1"/>
</dbReference>
<dbReference type="Pfam" id="PF13637">
    <property type="entry name" value="Ank_4"/>
    <property type="match status" value="1"/>
</dbReference>
<proteinExistence type="predicted"/>
<dbReference type="SMART" id="SM00248">
    <property type="entry name" value="ANK"/>
    <property type="match status" value="9"/>
</dbReference>
<dbReference type="EMBL" id="AJ581527">
    <property type="protein sequence ID" value="CAE52756.1"/>
    <property type="molecule type" value="Genomic_DNA"/>
</dbReference>
<protein>
    <submittedName>
        <fullName evidence="3">Putative ankyrin-repeat protein</fullName>
    </submittedName>
</protein>
<dbReference type="SUPFAM" id="SSF48403">
    <property type="entry name" value="Ankyrin repeat"/>
    <property type="match status" value="1"/>
</dbReference>
<dbReference type="InterPro" id="IPR018272">
    <property type="entry name" value="PRANC_domain"/>
</dbReference>
<dbReference type="PROSITE" id="PS50088">
    <property type="entry name" value="ANK_REPEAT"/>
    <property type="match status" value="3"/>
</dbReference>
<evidence type="ECO:0000256" key="2">
    <source>
        <dbReference type="ARBA" id="ARBA00023043"/>
    </source>
</evidence>
<keyword evidence="1" id="KW-0677">Repeat</keyword>
<name>A0A3G2VUB5_FOWPV</name>
<dbReference type="Gene3D" id="1.25.40.20">
    <property type="entry name" value="Ankyrin repeat-containing domain"/>
    <property type="match status" value="3"/>
</dbReference>
<gene>
    <name evidence="3" type="primary">fp9.218</name>
</gene>
<dbReference type="Pfam" id="PF09372">
    <property type="entry name" value="PRANC"/>
    <property type="match status" value="1"/>
</dbReference>
<dbReference type="InterPro" id="IPR002110">
    <property type="entry name" value="Ankyrin_rpt"/>
</dbReference>
<evidence type="ECO:0000313" key="3">
    <source>
        <dbReference type="EMBL" id="CAE52756.1"/>
    </source>
</evidence>
<dbReference type="PROSITE" id="PS50297">
    <property type="entry name" value="ANK_REP_REGION"/>
    <property type="match status" value="3"/>
</dbReference>
<organism evidence="3 4">
    <name type="scientific">Fowlpox virus</name>
    <name type="common">FPV</name>
    <dbReference type="NCBI Taxonomy" id="10261"/>
    <lineage>
        <taxon>Viruses</taxon>
        <taxon>Varidnaviria</taxon>
        <taxon>Bamfordvirae</taxon>
        <taxon>Nucleocytoviricota</taxon>
        <taxon>Pokkesviricetes</taxon>
        <taxon>Chitovirales</taxon>
        <taxon>Poxviridae</taxon>
        <taxon>Chordopoxvirinae</taxon>
        <taxon>Avipoxvirus</taxon>
        <taxon>Avipoxvirus fowlpox</taxon>
    </lineage>
</organism>
<dbReference type="PANTHER" id="PTHR24198:SF165">
    <property type="entry name" value="ANKYRIN REPEAT-CONTAINING PROTEIN-RELATED"/>
    <property type="match status" value="1"/>
</dbReference>
<dbReference type="OrthoDB" id="219at10260"/>
<dbReference type="KEGG" id="vg:1486790"/>
<keyword evidence="2" id="KW-0040">ANK repeat</keyword>
<evidence type="ECO:0000256" key="1">
    <source>
        <dbReference type="ARBA" id="ARBA00022737"/>
    </source>
</evidence>